<feature type="region of interest" description="Disordered" evidence="1">
    <location>
        <begin position="477"/>
        <end position="500"/>
    </location>
</feature>
<dbReference type="GeneID" id="62195081"/>
<dbReference type="Pfam" id="PF18639">
    <property type="entry name" value="Longin_2"/>
    <property type="match status" value="1"/>
</dbReference>
<feature type="region of interest" description="Disordered" evidence="1">
    <location>
        <begin position="903"/>
        <end position="927"/>
    </location>
</feature>
<evidence type="ECO:0000256" key="1">
    <source>
        <dbReference type="SAM" id="MobiDB-lite"/>
    </source>
</evidence>
<dbReference type="RefSeq" id="XP_038777918.1">
    <property type="nucleotide sequence ID" value="XM_038921990.1"/>
</dbReference>
<evidence type="ECO:0000313" key="3">
    <source>
        <dbReference type="EMBL" id="QPG74353.1"/>
    </source>
</evidence>
<feature type="region of interest" description="Disordered" evidence="1">
    <location>
        <begin position="430"/>
        <end position="454"/>
    </location>
</feature>
<keyword evidence="4" id="KW-1185">Reference proteome</keyword>
<feature type="domain" description="LST4 longin" evidence="2">
    <location>
        <begin position="57"/>
        <end position="269"/>
    </location>
</feature>
<protein>
    <recommendedName>
        <fullName evidence="2">LST4 longin domain-containing protein</fullName>
    </recommendedName>
</protein>
<feature type="region of interest" description="Disordered" evidence="1">
    <location>
        <begin position="156"/>
        <end position="179"/>
    </location>
</feature>
<feature type="compositionally biased region" description="Polar residues" evidence="1">
    <location>
        <begin position="12"/>
        <end position="38"/>
    </location>
</feature>
<gene>
    <name evidence="3" type="ORF">FOA43_001680</name>
</gene>
<reference evidence="3" key="1">
    <citation type="submission" date="2020-10" db="EMBL/GenBank/DDBJ databases">
        <authorList>
            <person name="Roach M.J.R."/>
        </authorList>
    </citation>
    <scope>NUCLEOTIDE SEQUENCE</scope>
    <source>
        <strain evidence="3">CBS 1945</strain>
    </source>
</reference>
<feature type="compositionally biased region" description="Polar residues" evidence="1">
    <location>
        <begin position="903"/>
        <end position="921"/>
    </location>
</feature>
<feature type="compositionally biased region" description="Low complexity" evidence="1">
    <location>
        <begin position="477"/>
        <end position="498"/>
    </location>
</feature>
<sequence length="950" mass="104754">MYNQRHHYRHPTTYSSDSSIADDSRGPLNTSTSVSLYGTDSKPPSPTFRISDKLQCFRLVVIQDGGLRNKQTLYDSALGLSGASPNCPGSNLYQKLNKSIYHSMNELAAYMFGYYGILMSESHCITKIHYLPTLPWMPSSVLITRLFSLDPTFESIKRSTPSVSTSTNNSKADDWKPSPSVKFPGSPAHENMSTRFSIGIVIPVGSSIVSMEEEVMDNWSEISNQLVSIQQIVTEKLKKASFPQTSRRSMNINAHSVHGSHSFTQIGSITNTLLSRKLNFASYFLQTDQDLSQQFQGLVRSICSLVETPRLFVALKESNQALIDWASAVASWLELKDGRFFTADPTSPSSDKLSSKPSLKFLARLFCIFMGVRRQILENPLNRSRKKAVRVVIVTGNPIVSQKLVFILAGLLGYDKYVVTTNMEVRRGYEDSVTTRSSAKSDVQSTAVNTLNSSDNPMSFTSTQVIPISIKREMSSHISSSDSSISPASPSSKSNVSSTTKGWKVPAKVAPLTSSSPTVQSLSNVKAERISIPQPRRESSYMSLQNLSTSYGGSHPSTLTSSSSWRGALHFGSFLERWKVGTFAPQHSFANSAVDLTPSPPTEYDEYPWNGNASGNSAYQTALQEASSSSPCSGATTPTIAEIKDFGASAIPGNGSTRINSAFNKIYHNYVAKQKFEIERTTTRLLPKDNEESLAISDKLTGIMNCNLSFSYSKHENISVLSVDNVNLGVDTTIIEPPVTNKLPPLVGYTERYVPEFSLMSCTQTSGLETSIFESMADDVCRMGTTSVSDTYVISLRQREVRLIEAKYPVSDHESFSSSPMSTSFQRNMEKSKLTHDLQRSNLRPKVTLLFSPFLQEKFMQDLVEDVDVGEVSSIDKFDATLNEISQLINRFFCSQSKDGSQHDNGTFQNRDSSSSGTFGNSDGARIDGDDLDEQTCCDKLRGLIETLLD</sequence>
<dbReference type="KEGG" id="bnn:FOA43_001680"/>
<evidence type="ECO:0000313" key="4">
    <source>
        <dbReference type="Proteomes" id="UP000662931"/>
    </source>
</evidence>
<evidence type="ECO:0000259" key="2">
    <source>
        <dbReference type="Pfam" id="PF18639"/>
    </source>
</evidence>
<dbReference type="EMBL" id="CP064812">
    <property type="protein sequence ID" value="QPG74353.1"/>
    <property type="molecule type" value="Genomic_DNA"/>
</dbReference>
<feature type="compositionally biased region" description="Low complexity" evidence="1">
    <location>
        <begin position="159"/>
        <end position="170"/>
    </location>
</feature>
<feature type="compositionally biased region" description="Polar residues" evidence="1">
    <location>
        <begin position="432"/>
        <end position="454"/>
    </location>
</feature>
<name>A0A875S0B8_EENNA</name>
<proteinExistence type="predicted"/>
<feature type="region of interest" description="Disordered" evidence="1">
    <location>
        <begin position="1"/>
        <end position="44"/>
    </location>
</feature>
<feature type="compositionally biased region" description="Basic residues" evidence="1">
    <location>
        <begin position="1"/>
        <end position="10"/>
    </location>
</feature>
<dbReference type="OrthoDB" id="4063558at2759"/>
<dbReference type="InterPro" id="IPR041153">
    <property type="entry name" value="LST4_longin"/>
</dbReference>
<dbReference type="Proteomes" id="UP000662931">
    <property type="component" value="Chromosome 1"/>
</dbReference>
<accession>A0A875S0B8</accession>
<dbReference type="AlphaFoldDB" id="A0A875S0B8"/>
<organism evidence="3 4">
    <name type="scientific">Eeniella nana</name>
    <name type="common">Yeast</name>
    <name type="synonym">Brettanomyces nanus</name>
    <dbReference type="NCBI Taxonomy" id="13502"/>
    <lineage>
        <taxon>Eukaryota</taxon>
        <taxon>Fungi</taxon>
        <taxon>Dikarya</taxon>
        <taxon>Ascomycota</taxon>
        <taxon>Saccharomycotina</taxon>
        <taxon>Pichiomycetes</taxon>
        <taxon>Pichiales</taxon>
        <taxon>Pichiaceae</taxon>
        <taxon>Brettanomyces</taxon>
    </lineage>
</organism>